<dbReference type="AlphaFoldDB" id="A0A6B0YW06"/>
<protein>
    <submittedName>
        <fullName evidence="1">Uncharacterized protein</fullName>
    </submittedName>
</protein>
<sequence>MALVVFLENVGHIHGVNLPNWVMTVIDWVTEEYAKLLLRLLGAYRRYHRIVILEDEAATAANLTGALIDVSATHTVDQLLLVHGQNRCLIGYKGRELVDAAAFDRLLARYIEDNSLLDLRMVYGLNCYGASLASTWLALGAQAVNGAQGVNWLPEPSLSLFLRKWLAGSPFSEAVGCSARRARAIGKCLWQDRADGSEHPNIAGSRQIVYGQRDVTINSVSGPAVTAQFSHVQSAAAARPQLATNRELTTPD</sequence>
<dbReference type="EMBL" id="VXRG01000117">
    <property type="protein sequence ID" value="MXY94591.1"/>
    <property type="molecule type" value="Genomic_DNA"/>
</dbReference>
<name>A0A6B0YW06_9CHLR</name>
<gene>
    <name evidence="1" type="ORF">F4Y42_14210</name>
</gene>
<accession>A0A6B0YW06</accession>
<organism evidence="1">
    <name type="scientific">Caldilineaceae bacterium SB0664_bin_27</name>
    <dbReference type="NCBI Taxonomy" id="2605260"/>
    <lineage>
        <taxon>Bacteria</taxon>
        <taxon>Bacillati</taxon>
        <taxon>Chloroflexota</taxon>
        <taxon>Caldilineae</taxon>
        <taxon>Caldilineales</taxon>
        <taxon>Caldilineaceae</taxon>
    </lineage>
</organism>
<proteinExistence type="predicted"/>
<comment type="caution">
    <text evidence="1">The sequence shown here is derived from an EMBL/GenBank/DDBJ whole genome shotgun (WGS) entry which is preliminary data.</text>
</comment>
<evidence type="ECO:0000313" key="1">
    <source>
        <dbReference type="EMBL" id="MXY94591.1"/>
    </source>
</evidence>
<reference evidence="1" key="1">
    <citation type="submission" date="2019-09" db="EMBL/GenBank/DDBJ databases">
        <title>Characterisation of the sponge microbiome using genome-centric metagenomics.</title>
        <authorList>
            <person name="Engelberts J.P."/>
            <person name="Robbins S.J."/>
            <person name="De Goeij J.M."/>
            <person name="Aranda M."/>
            <person name="Bell S.C."/>
            <person name="Webster N.S."/>
        </authorList>
    </citation>
    <scope>NUCLEOTIDE SEQUENCE</scope>
    <source>
        <strain evidence="1">SB0664_bin_27</strain>
    </source>
</reference>